<dbReference type="Proteomes" id="UP001194746">
    <property type="component" value="Unassembled WGS sequence"/>
</dbReference>
<gene>
    <name evidence="1" type="ORF">FE257_010783</name>
</gene>
<comment type="caution">
    <text evidence="1">The sequence shown here is derived from an EMBL/GenBank/DDBJ whole genome shotgun (WGS) entry which is preliminary data.</text>
</comment>
<reference evidence="1" key="2">
    <citation type="submission" date="2020-02" db="EMBL/GenBank/DDBJ databases">
        <authorList>
            <person name="Gilchrist C.L.M."/>
            <person name="Chooi Y.-H."/>
        </authorList>
    </citation>
    <scope>NUCLEOTIDE SEQUENCE</scope>
    <source>
        <strain evidence="1">MST-FP2251</strain>
    </source>
</reference>
<evidence type="ECO:0000313" key="2">
    <source>
        <dbReference type="Proteomes" id="UP001194746"/>
    </source>
</evidence>
<sequence length="396" mass="44272">MTLERNQDVSISSDCLMQTDIEDLIIQILDTGHSQRVVLKVPSRGQITNTLLIGCLADGKRPAYTLAYGLHTVRPDVNAWDLRVITPRVSYGNSISPSRAPYVQILWLNETQLLNLFATDGSRVLHWTSPSQNEIVHQITQLCLQYPAVRYSIEALMSLCGGKCCSLSTFTRIDLAITQVKELFNSHPCHADENALAFSMVLLSQVAMRAGYTWTHQISKILEFAIRPRGDDIAVSTTDSHQLLEILGGLDMNAWIVGRRSEPMHIWATWCMGRYGIEPSTGLPRPLLDLIARASRNQDVSDELRQFIAHLPDRPSHGEYLWQCFAVAALLSVRSRLRSSLGVTDLTIELLEILRHLNTTPGVEDNYCALGWPAFTLGIHIQDNALGIQKETCELS</sequence>
<dbReference type="AlphaFoldDB" id="A0AAD4GY25"/>
<evidence type="ECO:0000313" key="1">
    <source>
        <dbReference type="EMBL" id="KAF9893471.1"/>
    </source>
</evidence>
<reference evidence="1" key="1">
    <citation type="journal article" date="2019" name="Beilstein J. Org. Chem.">
        <title>Nanangenines: drimane sesquiterpenoids as the dominant metabolite cohort of a novel Australian fungus, Aspergillus nanangensis.</title>
        <authorList>
            <person name="Lacey H.J."/>
            <person name="Gilchrist C.L.M."/>
            <person name="Crombie A."/>
            <person name="Kalaitzis J.A."/>
            <person name="Vuong D."/>
            <person name="Rutledge P.J."/>
            <person name="Turner P."/>
            <person name="Pitt J.I."/>
            <person name="Lacey E."/>
            <person name="Chooi Y.H."/>
            <person name="Piggott A.M."/>
        </authorList>
    </citation>
    <scope>NUCLEOTIDE SEQUENCE</scope>
    <source>
        <strain evidence="1">MST-FP2251</strain>
    </source>
</reference>
<accession>A0AAD4GY25</accession>
<dbReference type="EMBL" id="VCAU01000007">
    <property type="protein sequence ID" value="KAF9893471.1"/>
    <property type="molecule type" value="Genomic_DNA"/>
</dbReference>
<proteinExistence type="predicted"/>
<protein>
    <submittedName>
        <fullName evidence="1">Uncharacterized protein</fullName>
    </submittedName>
</protein>
<keyword evidence="2" id="KW-1185">Reference proteome</keyword>
<organism evidence="1 2">
    <name type="scientific">Aspergillus nanangensis</name>
    <dbReference type="NCBI Taxonomy" id="2582783"/>
    <lineage>
        <taxon>Eukaryota</taxon>
        <taxon>Fungi</taxon>
        <taxon>Dikarya</taxon>
        <taxon>Ascomycota</taxon>
        <taxon>Pezizomycotina</taxon>
        <taxon>Eurotiomycetes</taxon>
        <taxon>Eurotiomycetidae</taxon>
        <taxon>Eurotiales</taxon>
        <taxon>Aspergillaceae</taxon>
        <taxon>Aspergillus</taxon>
        <taxon>Aspergillus subgen. Circumdati</taxon>
    </lineage>
</organism>
<name>A0AAD4GY25_ASPNN</name>